<name>A0ABX5X7A4_9GAMM</name>
<dbReference type="InterPro" id="IPR015421">
    <property type="entry name" value="PyrdxlP-dep_Trfase_major"/>
</dbReference>
<proteinExistence type="inferred from homology"/>
<dbReference type="InterPro" id="IPR020026">
    <property type="entry name" value="PseC"/>
</dbReference>
<dbReference type="PANTHER" id="PTHR30244:SF34">
    <property type="entry name" value="DTDP-4-AMINO-4,6-DIDEOXYGALACTOSE TRANSAMINASE"/>
    <property type="match status" value="1"/>
</dbReference>
<dbReference type="InterPro" id="IPR015422">
    <property type="entry name" value="PyrdxlP-dep_Trfase_small"/>
</dbReference>
<dbReference type="Gene3D" id="3.90.1150.10">
    <property type="entry name" value="Aspartate Aminotransferase, domain 1"/>
    <property type="match status" value="1"/>
</dbReference>
<dbReference type="InterPro" id="IPR015424">
    <property type="entry name" value="PyrdxlP-dep_Trfase"/>
</dbReference>
<evidence type="ECO:0000256" key="1">
    <source>
        <dbReference type="ARBA" id="ARBA00022898"/>
    </source>
</evidence>
<dbReference type="NCBIfam" id="TIGR03588">
    <property type="entry name" value="PseC"/>
    <property type="match status" value="1"/>
</dbReference>
<dbReference type="InterPro" id="IPR000653">
    <property type="entry name" value="DegT/StrS_aminotransferase"/>
</dbReference>
<reference evidence="4 5" key="1">
    <citation type="submission" date="2019-07" db="EMBL/GenBank/DDBJ databases">
        <title>Shewanella sp. YLB-06 whole genomic sequence.</title>
        <authorList>
            <person name="Yu L."/>
        </authorList>
    </citation>
    <scope>NUCLEOTIDE SEQUENCE [LARGE SCALE GENOMIC DNA]</scope>
    <source>
        <strain evidence="4 5">YLB-06</strain>
    </source>
</reference>
<dbReference type="Proteomes" id="UP000315947">
    <property type="component" value="Chromosome"/>
</dbReference>
<accession>A0ABX5X7A4</accession>
<keyword evidence="1 3" id="KW-0663">Pyridoxal phosphate</keyword>
<dbReference type="GO" id="GO:0008483">
    <property type="term" value="F:transaminase activity"/>
    <property type="evidence" value="ECO:0007669"/>
    <property type="project" value="UniProtKB-KW"/>
</dbReference>
<dbReference type="Pfam" id="PF01041">
    <property type="entry name" value="DegT_DnrJ_EryC1"/>
    <property type="match status" value="1"/>
</dbReference>
<keyword evidence="5" id="KW-1185">Reference proteome</keyword>
<dbReference type="PANTHER" id="PTHR30244">
    <property type="entry name" value="TRANSAMINASE"/>
    <property type="match status" value="1"/>
</dbReference>
<keyword evidence="4" id="KW-0032">Aminotransferase</keyword>
<dbReference type="PIRSF" id="PIRSF000390">
    <property type="entry name" value="PLP_StrS"/>
    <property type="match status" value="1"/>
</dbReference>
<sequence>MIPYGHQNINQDDIDSVVNVLKSDYLTQGPQVPLFESSIATLTQARFAVASSSASAMLHVACLALGVSKGDRVWTSSITFVSSANCALHCGAEIDFVDVDISTANMCPKALELKLQLAEQGGTLPKVIIPVHMAGHSCNMEAIGRLARQYNIKVIEDAAHGIGGYYQGRAIGCCQYSDITVFSFHPVKIITTAEGGVATTNDAELAKRMRLFSSHGITKEIEQLVRPDEGDWYYEQQHLGLNYRMTDLHAALGNSQVHRIGDFIERRHQLVARYQQLFVAMNLKVVTPLSDSVSAYHLLIIQLPDCVDRKFVFNRMREMGVCVHVHYFPVHLQPYFMDLGFKAGDFPNAEHYYQHCLTLPLFPDLTFEQQDEIVTSLKGLV</sequence>
<evidence type="ECO:0000313" key="4">
    <source>
        <dbReference type="EMBL" id="QDO86627.1"/>
    </source>
</evidence>
<keyword evidence="4" id="KW-0808">Transferase</keyword>
<evidence type="ECO:0000313" key="5">
    <source>
        <dbReference type="Proteomes" id="UP000315947"/>
    </source>
</evidence>
<dbReference type="EC" id="2.6.1.92" evidence="4"/>
<dbReference type="RefSeq" id="WP_144048909.1">
    <property type="nucleotide sequence ID" value="NZ_CP041614.1"/>
</dbReference>
<dbReference type="Gene3D" id="3.40.640.10">
    <property type="entry name" value="Type I PLP-dependent aspartate aminotransferase-like (Major domain)"/>
    <property type="match status" value="1"/>
</dbReference>
<evidence type="ECO:0000256" key="3">
    <source>
        <dbReference type="RuleBase" id="RU004508"/>
    </source>
</evidence>
<dbReference type="EMBL" id="CP041614">
    <property type="protein sequence ID" value="QDO86627.1"/>
    <property type="molecule type" value="Genomic_DNA"/>
</dbReference>
<dbReference type="SUPFAM" id="SSF53383">
    <property type="entry name" value="PLP-dependent transferases"/>
    <property type="match status" value="1"/>
</dbReference>
<organism evidence="4 5">
    <name type="scientific">Shewanella psychropiezotolerans</name>
    <dbReference type="NCBI Taxonomy" id="2593655"/>
    <lineage>
        <taxon>Bacteria</taxon>
        <taxon>Pseudomonadati</taxon>
        <taxon>Pseudomonadota</taxon>
        <taxon>Gammaproteobacteria</taxon>
        <taxon>Alteromonadales</taxon>
        <taxon>Shewanellaceae</taxon>
        <taxon>Shewanella</taxon>
    </lineage>
</organism>
<evidence type="ECO:0000256" key="2">
    <source>
        <dbReference type="ARBA" id="ARBA00037999"/>
    </source>
</evidence>
<dbReference type="CDD" id="cd00616">
    <property type="entry name" value="AHBA_syn"/>
    <property type="match status" value="1"/>
</dbReference>
<comment type="similarity">
    <text evidence="2 3">Belongs to the DegT/DnrJ/EryC1 family.</text>
</comment>
<protein>
    <submittedName>
        <fullName evidence="4">UDP-4-amino-4, 6-dideoxy-N-acetyl-beta-L-altrosamine transaminase</fullName>
        <ecNumber evidence="4">2.6.1.92</ecNumber>
    </submittedName>
</protein>
<gene>
    <name evidence="4" type="primary">pseC</name>
    <name evidence="4" type="ORF">FM037_09480</name>
</gene>